<dbReference type="EMBL" id="JANBUL010000097">
    <property type="protein sequence ID" value="KAJ2781644.1"/>
    <property type="molecule type" value="Genomic_DNA"/>
</dbReference>
<feature type="compositionally biased region" description="Low complexity" evidence="1">
    <location>
        <begin position="54"/>
        <end position="63"/>
    </location>
</feature>
<sequence length="453" mass="48633">MLDVPSRHSPSQAGRRSPSASLEELESRLRDLCSKPPVPLPEEPHGRQHHRSASGETSSSSATLDDSECVQYGSGPPAAAEAALAEWRFDICRWARQANTKPEVLLRRNGGSGRKAASPLFELSRPAAVDELLGRHPVEPQTIGEFMAQHASLEPFMPYVIESGHALPPTPSIAPVNDQATRHLPPLAREEYSAHVSRITYLVRSLQAIEAADPGFLSQTRVHLLLDLVMDLERHFTLPRVDFLRSHANTVRAIGARTGCAPQSGDASSCLVGCVGDWAGGAPPDVAHLKHMAYAVPHHSRFRRSTTNATAESRTTATTAADAQSSNTTNGTSILGAKLQPDSAFWAGLRESNFADMPPPPILGAPPAQPSRSAPDVALPGTMQRQNASRLRQPSQPAAYVAVAPRYNPSLQQPGRPLSTATSFASQPEDGGQPHPYASSARESELPRSPEEL</sequence>
<feature type="compositionally biased region" description="Polar residues" evidence="1">
    <location>
        <begin position="383"/>
        <end position="396"/>
    </location>
</feature>
<feature type="compositionally biased region" description="Pro residues" evidence="1">
    <location>
        <begin position="357"/>
        <end position="369"/>
    </location>
</feature>
<dbReference type="Proteomes" id="UP001140217">
    <property type="component" value="Unassembled WGS sequence"/>
</dbReference>
<evidence type="ECO:0000313" key="2">
    <source>
        <dbReference type="EMBL" id="KAJ2781644.1"/>
    </source>
</evidence>
<gene>
    <name evidence="2" type="ORF">H4R18_002746</name>
</gene>
<feature type="compositionally biased region" description="Polar residues" evidence="1">
    <location>
        <begin position="409"/>
        <end position="426"/>
    </location>
</feature>
<evidence type="ECO:0000313" key="3">
    <source>
        <dbReference type="Proteomes" id="UP001140217"/>
    </source>
</evidence>
<feature type="region of interest" description="Disordered" evidence="1">
    <location>
        <begin position="300"/>
        <end position="335"/>
    </location>
</feature>
<comment type="caution">
    <text evidence="2">The sequence shown here is derived from an EMBL/GenBank/DDBJ whole genome shotgun (WGS) entry which is preliminary data.</text>
</comment>
<feature type="region of interest" description="Disordered" evidence="1">
    <location>
        <begin position="1"/>
        <end position="72"/>
    </location>
</feature>
<proteinExistence type="predicted"/>
<reference evidence="2" key="1">
    <citation type="submission" date="2022-07" db="EMBL/GenBank/DDBJ databases">
        <title>Phylogenomic reconstructions and comparative analyses of Kickxellomycotina fungi.</title>
        <authorList>
            <person name="Reynolds N.K."/>
            <person name="Stajich J.E."/>
            <person name="Barry K."/>
            <person name="Grigoriev I.V."/>
            <person name="Crous P."/>
            <person name="Smith M.E."/>
        </authorList>
    </citation>
    <scope>NUCLEOTIDE SEQUENCE</scope>
    <source>
        <strain evidence="2">NBRC 105414</strain>
    </source>
</reference>
<accession>A0A9W8H8V1</accession>
<keyword evidence="3" id="KW-1185">Reference proteome</keyword>
<feature type="region of interest" description="Disordered" evidence="1">
    <location>
        <begin position="356"/>
        <end position="453"/>
    </location>
</feature>
<dbReference type="AlphaFoldDB" id="A0A9W8H8V1"/>
<protein>
    <submittedName>
        <fullName evidence="2">Uncharacterized protein</fullName>
    </submittedName>
</protein>
<feature type="compositionally biased region" description="Low complexity" evidence="1">
    <location>
        <begin position="305"/>
        <end position="330"/>
    </location>
</feature>
<dbReference type="OrthoDB" id="5572260at2759"/>
<feature type="compositionally biased region" description="Basic and acidic residues" evidence="1">
    <location>
        <begin position="442"/>
        <end position="453"/>
    </location>
</feature>
<name>A0A9W8H8V1_9FUNG</name>
<organism evidence="2 3">
    <name type="scientific">Coemansia javaensis</name>
    <dbReference type="NCBI Taxonomy" id="2761396"/>
    <lineage>
        <taxon>Eukaryota</taxon>
        <taxon>Fungi</taxon>
        <taxon>Fungi incertae sedis</taxon>
        <taxon>Zoopagomycota</taxon>
        <taxon>Kickxellomycotina</taxon>
        <taxon>Kickxellomycetes</taxon>
        <taxon>Kickxellales</taxon>
        <taxon>Kickxellaceae</taxon>
        <taxon>Coemansia</taxon>
    </lineage>
</organism>
<evidence type="ECO:0000256" key="1">
    <source>
        <dbReference type="SAM" id="MobiDB-lite"/>
    </source>
</evidence>